<gene>
    <name evidence="1" type="ORF">FRZ06_04205</name>
</gene>
<dbReference type="EMBL" id="CP042469">
    <property type="protein sequence ID" value="QOX62603.1"/>
    <property type="molecule type" value="Genomic_DNA"/>
</dbReference>
<sequence length="342" mass="39978">MSEYDQFVNYFIEMSPKCDRIITRKAEVNSRKGVFYLYKKYQPNHLYQNNITMVSCPDFNFAVHYAEQMNQTIPEFLHRHDLYEIYYVTDGSMQCWCAGESLHLYKGDLLFLGKNLDHHMIYNPSNQGEYFVLIFDVEPRTQGGLKTTYATSDTSMEYCELEGVLKRIDKEKYVLSPKKLFADSLITSLYEEQTNRQMGWNSVTGTLYYQFFVKALRLLAPEPSRIQNLSGYMNVALTATKYIHANYSDEITLEEIASLLNVTPRHINRLFQDMFGTPFARTVNIIRMHYSKQYLVSTDKSIELIADQVGLPSSKALTKLFKDQEGITPVEYRFQHRKNIQK</sequence>
<accession>A0ACD1A835</accession>
<evidence type="ECO:0000313" key="1">
    <source>
        <dbReference type="EMBL" id="QOX62603.1"/>
    </source>
</evidence>
<name>A0ACD1A835_9FIRM</name>
<reference evidence="1" key="1">
    <citation type="submission" date="2019-08" db="EMBL/GenBank/DDBJ databases">
        <title>Genome sequence of Clostridiales bacterium MT110.</title>
        <authorList>
            <person name="Cao J."/>
        </authorList>
    </citation>
    <scope>NUCLEOTIDE SEQUENCE</scope>
    <source>
        <strain evidence="1">MT110</strain>
    </source>
</reference>
<dbReference type="Proteomes" id="UP000594014">
    <property type="component" value="Chromosome"/>
</dbReference>
<organism evidence="1 2">
    <name type="scientific">Anoxybacterium hadale</name>
    <dbReference type="NCBI Taxonomy" id="3408580"/>
    <lineage>
        <taxon>Bacteria</taxon>
        <taxon>Bacillati</taxon>
        <taxon>Bacillota</taxon>
        <taxon>Clostridia</taxon>
        <taxon>Peptostreptococcales</taxon>
        <taxon>Anaerovoracaceae</taxon>
        <taxon>Anoxybacterium</taxon>
    </lineage>
</organism>
<proteinExistence type="predicted"/>
<protein>
    <submittedName>
        <fullName evidence="1">AraC family transcriptional regulator</fullName>
    </submittedName>
</protein>
<evidence type="ECO:0000313" key="2">
    <source>
        <dbReference type="Proteomes" id="UP000594014"/>
    </source>
</evidence>
<keyword evidence="2" id="KW-1185">Reference proteome</keyword>